<dbReference type="Gene3D" id="3.30.460.10">
    <property type="entry name" value="Beta Polymerase, domain 2"/>
    <property type="match status" value="1"/>
</dbReference>
<dbReference type="Pfam" id="PF26180">
    <property type="entry name" value="PAP-OAS1"/>
    <property type="match status" value="1"/>
</dbReference>
<dbReference type="AlphaFoldDB" id="A0A2C9U362"/>
<dbReference type="CDD" id="cd05402">
    <property type="entry name" value="NT_PAP_TUTase"/>
    <property type="match status" value="1"/>
</dbReference>
<organism evidence="4 5">
    <name type="scientific">Manihot esculenta</name>
    <name type="common">Cassava</name>
    <name type="synonym">Jatropha manihot</name>
    <dbReference type="NCBI Taxonomy" id="3983"/>
    <lineage>
        <taxon>Eukaryota</taxon>
        <taxon>Viridiplantae</taxon>
        <taxon>Streptophyta</taxon>
        <taxon>Embryophyta</taxon>
        <taxon>Tracheophyta</taxon>
        <taxon>Spermatophyta</taxon>
        <taxon>Magnoliopsida</taxon>
        <taxon>eudicotyledons</taxon>
        <taxon>Gunneridae</taxon>
        <taxon>Pentapetalae</taxon>
        <taxon>rosids</taxon>
        <taxon>fabids</taxon>
        <taxon>Malpighiales</taxon>
        <taxon>Euphorbiaceae</taxon>
        <taxon>Crotonoideae</taxon>
        <taxon>Manihoteae</taxon>
        <taxon>Manihot</taxon>
    </lineage>
</organism>
<dbReference type="Pfam" id="PF22600">
    <property type="entry name" value="MTPAP-like_central"/>
    <property type="match status" value="1"/>
</dbReference>
<dbReference type="InterPro" id="IPR054708">
    <property type="entry name" value="MTPAP-like_central"/>
</dbReference>
<dbReference type="OrthoDB" id="273917at2759"/>
<keyword evidence="5" id="KW-1185">Reference proteome</keyword>
<reference evidence="5" key="1">
    <citation type="journal article" date="2016" name="Nat. Biotechnol.">
        <title>Sequencing wild and cultivated cassava and related species reveals extensive interspecific hybridization and genetic diversity.</title>
        <authorList>
            <person name="Bredeson J.V."/>
            <person name="Lyons J.B."/>
            <person name="Prochnik S.E."/>
            <person name="Wu G.A."/>
            <person name="Ha C.M."/>
            <person name="Edsinger-Gonzales E."/>
            <person name="Grimwood J."/>
            <person name="Schmutz J."/>
            <person name="Rabbi I.Y."/>
            <person name="Egesi C."/>
            <person name="Nauluvula P."/>
            <person name="Lebot V."/>
            <person name="Ndunguru J."/>
            <person name="Mkamilo G."/>
            <person name="Bart R.S."/>
            <person name="Setter T.L."/>
            <person name="Gleadow R.M."/>
            <person name="Kulakow P."/>
            <person name="Ferguson M.E."/>
            <person name="Rounsley S."/>
            <person name="Rokhsar D.S."/>
        </authorList>
    </citation>
    <scope>NUCLEOTIDE SEQUENCE [LARGE SCALE GENOMIC DNA]</scope>
    <source>
        <strain evidence="5">cv. AM560-2</strain>
    </source>
</reference>
<feature type="domain" description="PAP/OAS1 substrate-binding-related" evidence="3">
    <location>
        <begin position="160"/>
        <end position="351"/>
    </location>
</feature>
<dbReference type="InterPro" id="IPR058921">
    <property type="entry name" value="PAP/OAS1-rel"/>
</dbReference>
<dbReference type="InterPro" id="IPR043519">
    <property type="entry name" value="NT_sf"/>
</dbReference>
<dbReference type="SUPFAM" id="SSF81301">
    <property type="entry name" value="Nucleotidyltransferase"/>
    <property type="match status" value="1"/>
</dbReference>
<dbReference type="Gramene" id="Manes.18G139200.1.v8.1">
    <property type="protein sequence ID" value="Manes.18G139200.1.v8.1.CDS"/>
    <property type="gene ID" value="Manes.18G139200.v8.1"/>
</dbReference>
<evidence type="ECO:0000259" key="3">
    <source>
        <dbReference type="Pfam" id="PF26180"/>
    </source>
</evidence>
<feature type="domain" description="Poly(A) RNA polymerase mitochondrial-like central palm" evidence="2">
    <location>
        <begin position="24"/>
        <end position="148"/>
    </location>
</feature>
<accession>A0A2C9U362</accession>
<evidence type="ECO:0000313" key="4">
    <source>
        <dbReference type="EMBL" id="OAY24159.1"/>
    </source>
</evidence>
<dbReference type="PANTHER" id="PTHR45979">
    <property type="entry name" value="PAP/OAS1 SUBSTRATE-BINDING DOMAIN SUPERFAMILY"/>
    <property type="match status" value="1"/>
</dbReference>
<protein>
    <recommendedName>
        <fullName evidence="6">Polymerase nucleotidyl transferase domain-containing protein</fullName>
    </recommendedName>
</protein>
<comment type="caution">
    <text evidence="4">The sequence shown here is derived from an EMBL/GenBank/DDBJ whole genome shotgun (WGS) entry which is preliminary data.</text>
</comment>
<evidence type="ECO:0000256" key="1">
    <source>
        <dbReference type="SAM" id="MobiDB-lite"/>
    </source>
</evidence>
<evidence type="ECO:0000259" key="2">
    <source>
        <dbReference type="Pfam" id="PF22600"/>
    </source>
</evidence>
<dbReference type="Gene3D" id="1.10.1410.10">
    <property type="match status" value="1"/>
</dbReference>
<evidence type="ECO:0000313" key="5">
    <source>
        <dbReference type="Proteomes" id="UP000091857"/>
    </source>
</evidence>
<gene>
    <name evidence="4" type="ORF">MANES_18G139200v8</name>
</gene>
<name>A0A2C9U362_MANES</name>
<feature type="region of interest" description="Disordered" evidence="1">
    <location>
        <begin position="573"/>
        <end position="594"/>
    </location>
</feature>
<dbReference type="InterPro" id="IPR058920">
    <property type="entry name" value="PAP-OAS1-bd-rel"/>
</dbReference>
<dbReference type="Proteomes" id="UP000091857">
    <property type="component" value="Chromosome 18"/>
</dbReference>
<proteinExistence type="predicted"/>
<dbReference type="SUPFAM" id="SSF81631">
    <property type="entry name" value="PAP/OAS1 substrate-binding domain"/>
    <property type="match status" value="1"/>
</dbReference>
<sequence length="734" mass="82665">MDGVGVILTGESQIPQENWERVEEAAMDIVNRIHPTVESHCKRKEVIEYLQALIQSFLGCEIFPYGSVPLKTYLPDGDIDLTIICHPAVEDAMVAAVHTILRQEQQNRNAPYEVKDVYFIDAAEVKLVKCIVRNIVIDISVNQLGGLSTLCYLEQVDQIVGRDHLFKRSILLIKAWCYFESRTLGSYHGLISTYALETLILYILHLFHNSLSGPLAVLYKFLDYFGKFDWKHYCISLYGRVSQSDLPNIVVEPLENRGELLLSDEFLRRCVGMFSVWSTNPEINSRPFPVKHLNIVDPLKANNNLGRSVNKASFHRIQSAFKYGARKLGRILSLPCEKMINELNRFFENTLCGHGSNYWTHMQNPCMACASRNSDNSSLSSLSDTSHLQLSYSYGENGKFDGALGCTSRSEYKENYFVVNNSACSSANNEDKPLVGSATKILVNNSSENLTPTVGEREYGSITETSQTFKSILDLNGDYECHLKSVLYGQYCQFYAENAPTLFFPLMAAVCQYLQLKQNVQSQMRTDGVFRQQQYSLNPPAQFSASVDYDRKEKRRGTGTYIPRMSYPSYRGRPSSGKWKYQTRGRNGEPDRYTHDNWVVATPQKGNCSKSSHELSEAEYPYLGNAKPLPSKILTPQSSVWGSSSADAFSPQPESIASEFQSLQLHEESLPERITPNYAGVSCTTSSTSIPITTAAERSETVSENEHERVAVQPYCLKDEVDFPPLFQGRAMGI</sequence>
<evidence type="ECO:0008006" key="6">
    <source>
        <dbReference type="Google" id="ProtNLM"/>
    </source>
</evidence>
<dbReference type="EMBL" id="CM004404">
    <property type="protein sequence ID" value="OAY24159.1"/>
    <property type="molecule type" value="Genomic_DNA"/>
</dbReference>
<dbReference type="STRING" id="3983.A0A2C9U362"/>
<dbReference type="PANTHER" id="PTHR45979:SF31">
    <property type="entry name" value="POLYMERASE NUCLEOTIDYL TRANSFERASE DOMAIN-CONTAINING PROTEIN"/>
    <property type="match status" value="1"/>
</dbReference>